<reference evidence="3" key="1">
    <citation type="submission" date="2022-10" db="EMBL/GenBank/DDBJ databases">
        <title>Culturing micro-colonial fungi from biological soil crusts in the Mojave desert and describing Neophaeococcomyces mojavensis, and introducing the new genera and species Taxawa tesnikishii.</title>
        <authorList>
            <person name="Kurbessoian T."/>
            <person name="Stajich J.E."/>
        </authorList>
    </citation>
    <scope>NUCLEOTIDE SEQUENCE</scope>
    <source>
        <strain evidence="3">TK_1</strain>
    </source>
</reference>
<evidence type="ECO:0000259" key="2">
    <source>
        <dbReference type="Pfam" id="PF24476"/>
    </source>
</evidence>
<feature type="signal peptide" evidence="1">
    <location>
        <begin position="1"/>
        <end position="19"/>
    </location>
</feature>
<sequence length="462" mass="52510">MSGFEIVGVVLGSVPLVVAALEHYVDGVATVQQMIRYESVFLDMQVSLGTSVAIFEQSSEELLRGLMLPDSQLRDLVDNHKGWDGKELDEKLRHRLGKDYAVYKLSVKQLGRRIDLLKRKLRLRDDLSAPFVQNGIVDHKLCKEFFTTWARIKGGFAADRYNTLRDQIASDISQIDTLTSKAISLEDSRQQKNWLATGSSHWSTLQDHARRLYKKLGSVATQSCPCQCNPRAHLRLDVTEKYYVRSHDPQADFGLSFKNDSTAAAPLHWDWRDVRIFSTRAPCIQCILACTLASAVLRLYNTPWLQESWGVGDIYFIGENQNVSLAEQPYVSADFVAPPTSQQTMRATTGILRSPVKNRMIFSLGVALLELSYGRPLSFFLESEDLDDQGKEHILTEYSIATRLTETIHKRELPRYTKAVIRCIYPTPSDTCSFSLDDDAFRSIFYRDVVLPLQEDYDALKY</sequence>
<feature type="domain" description="DUF7580" evidence="2">
    <location>
        <begin position="287"/>
        <end position="457"/>
    </location>
</feature>
<gene>
    <name evidence="3" type="ORF">H2201_006199</name>
</gene>
<protein>
    <recommendedName>
        <fullName evidence="2">DUF7580 domain-containing protein</fullName>
    </recommendedName>
</protein>
<evidence type="ECO:0000256" key="1">
    <source>
        <dbReference type="SAM" id="SignalP"/>
    </source>
</evidence>
<keyword evidence="1" id="KW-0732">Signal</keyword>
<name>A0ABQ9NR32_9PEZI</name>
<dbReference type="Proteomes" id="UP001172684">
    <property type="component" value="Unassembled WGS sequence"/>
</dbReference>
<proteinExistence type="predicted"/>
<evidence type="ECO:0000313" key="4">
    <source>
        <dbReference type="Proteomes" id="UP001172684"/>
    </source>
</evidence>
<dbReference type="InterPro" id="IPR056002">
    <property type="entry name" value="DUF7580"/>
</dbReference>
<dbReference type="PANTHER" id="PTHR35186:SF4">
    <property type="entry name" value="PRION-INHIBITION AND PROPAGATION HELO DOMAIN-CONTAINING PROTEIN"/>
    <property type="match status" value="1"/>
</dbReference>
<dbReference type="PANTHER" id="PTHR35186">
    <property type="entry name" value="ANK_REP_REGION DOMAIN-CONTAINING PROTEIN"/>
    <property type="match status" value="1"/>
</dbReference>
<dbReference type="EMBL" id="JAPDRL010000051">
    <property type="protein sequence ID" value="KAJ9662268.1"/>
    <property type="molecule type" value="Genomic_DNA"/>
</dbReference>
<keyword evidence="4" id="KW-1185">Reference proteome</keyword>
<feature type="chain" id="PRO_5047443181" description="DUF7580 domain-containing protein" evidence="1">
    <location>
        <begin position="20"/>
        <end position="462"/>
    </location>
</feature>
<comment type="caution">
    <text evidence="3">The sequence shown here is derived from an EMBL/GenBank/DDBJ whole genome shotgun (WGS) entry which is preliminary data.</text>
</comment>
<dbReference type="Pfam" id="PF24476">
    <property type="entry name" value="DUF7580"/>
    <property type="match status" value="1"/>
</dbReference>
<organism evidence="3 4">
    <name type="scientific">Coniosporium apollinis</name>
    <dbReference type="NCBI Taxonomy" id="61459"/>
    <lineage>
        <taxon>Eukaryota</taxon>
        <taxon>Fungi</taxon>
        <taxon>Dikarya</taxon>
        <taxon>Ascomycota</taxon>
        <taxon>Pezizomycotina</taxon>
        <taxon>Dothideomycetes</taxon>
        <taxon>Dothideomycetes incertae sedis</taxon>
        <taxon>Coniosporium</taxon>
    </lineage>
</organism>
<evidence type="ECO:0000313" key="3">
    <source>
        <dbReference type="EMBL" id="KAJ9662268.1"/>
    </source>
</evidence>
<accession>A0ABQ9NR32</accession>